<name>A0ACC2KES0_PERAE</name>
<sequence>MTIRTVARERRNIFKSMGGKRNDEIQRFSCRLPGFVNLSFSSIRRRKGKSKRRGFPLGRPSFVDLWPETIFGFRRPVARRGGDHSHVRGKGNLEKGFSSKSAGLRRSVAGEHLWILSTSS</sequence>
<dbReference type="EMBL" id="CM056817">
    <property type="protein sequence ID" value="KAJ8619576.1"/>
    <property type="molecule type" value="Genomic_DNA"/>
</dbReference>
<gene>
    <name evidence="1" type="ORF">MRB53_028105</name>
</gene>
<dbReference type="Proteomes" id="UP001234297">
    <property type="component" value="Chromosome 9"/>
</dbReference>
<keyword evidence="2" id="KW-1185">Reference proteome</keyword>
<evidence type="ECO:0000313" key="1">
    <source>
        <dbReference type="EMBL" id="KAJ8619576.1"/>
    </source>
</evidence>
<organism evidence="1 2">
    <name type="scientific">Persea americana</name>
    <name type="common">Avocado</name>
    <dbReference type="NCBI Taxonomy" id="3435"/>
    <lineage>
        <taxon>Eukaryota</taxon>
        <taxon>Viridiplantae</taxon>
        <taxon>Streptophyta</taxon>
        <taxon>Embryophyta</taxon>
        <taxon>Tracheophyta</taxon>
        <taxon>Spermatophyta</taxon>
        <taxon>Magnoliopsida</taxon>
        <taxon>Magnoliidae</taxon>
        <taxon>Laurales</taxon>
        <taxon>Lauraceae</taxon>
        <taxon>Persea</taxon>
    </lineage>
</organism>
<evidence type="ECO:0000313" key="2">
    <source>
        <dbReference type="Proteomes" id="UP001234297"/>
    </source>
</evidence>
<reference evidence="1 2" key="1">
    <citation type="journal article" date="2022" name="Hortic Res">
        <title>A haplotype resolved chromosomal level avocado genome allows analysis of novel avocado genes.</title>
        <authorList>
            <person name="Nath O."/>
            <person name="Fletcher S.J."/>
            <person name="Hayward A."/>
            <person name="Shaw L.M."/>
            <person name="Masouleh A.K."/>
            <person name="Furtado A."/>
            <person name="Henry R.J."/>
            <person name="Mitter N."/>
        </authorList>
    </citation>
    <scope>NUCLEOTIDE SEQUENCE [LARGE SCALE GENOMIC DNA]</scope>
    <source>
        <strain evidence="2">cv. Hass</strain>
    </source>
</reference>
<comment type="caution">
    <text evidence="1">The sequence shown here is derived from an EMBL/GenBank/DDBJ whole genome shotgun (WGS) entry which is preliminary data.</text>
</comment>
<accession>A0ACC2KES0</accession>
<protein>
    <submittedName>
        <fullName evidence="1">Uncharacterized protein</fullName>
    </submittedName>
</protein>
<proteinExistence type="predicted"/>